<evidence type="ECO:0000256" key="3">
    <source>
        <dbReference type="ARBA" id="ARBA00023163"/>
    </source>
</evidence>
<name>B0CVA3_LACBS</name>
<feature type="compositionally biased region" description="Polar residues" evidence="5">
    <location>
        <begin position="139"/>
        <end position="155"/>
    </location>
</feature>
<dbReference type="AlphaFoldDB" id="B0CVA3"/>
<dbReference type="InParanoid" id="B0CVA3"/>
<keyword evidence="4" id="KW-0539">Nucleus</keyword>
<dbReference type="InterPro" id="IPR010750">
    <property type="entry name" value="SGF29_tudor-like_dom"/>
</dbReference>
<dbReference type="CDD" id="cd20393">
    <property type="entry name" value="Tudor_SGF29_rpt1"/>
    <property type="match status" value="1"/>
</dbReference>
<accession>B0CVA3</accession>
<dbReference type="OrthoDB" id="10265994at2759"/>
<dbReference type="CDD" id="cd20394">
    <property type="entry name" value="Tudor_SGF29_rpt2"/>
    <property type="match status" value="1"/>
</dbReference>
<sequence>MDRRRAISTRPASSEEVECWSHAAESLKILANKFTTTSPSDIVGRVNRLITAWDPDDLVSVQGWESFKDVYKKLNSGLESIRSSAEEEAKAIDEAMERVGVLIALRKAPEAQPQEKRNKRPRALSPSGTPVLTPPAPGNNRTMSITLPARTSSVGPSALVRKRDTKPQPLQERRKVAFHSPPAKGDTDENTWILALVTYEVQDAEPQEDGSPNTLYITSQRNMIPLPDPDAAPGSPAHVSSYPEFAPGSTVMALYPDTSCFYRAEVIQTPKEMQLSSRVSSSKYMPTYKLKFEDDDNQEHSVSAHWVVDWPGN</sequence>
<dbReference type="PROSITE" id="PS51518">
    <property type="entry name" value="SGF29_C"/>
    <property type="match status" value="1"/>
</dbReference>
<dbReference type="PANTHER" id="PTHR21539:SF0">
    <property type="entry name" value="SAGA-ASSOCIATED FACTOR 29"/>
    <property type="match status" value="1"/>
</dbReference>
<proteinExistence type="predicted"/>
<dbReference type="Proteomes" id="UP000001194">
    <property type="component" value="Unassembled WGS sequence"/>
</dbReference>
<evidence type="ECO:0000256" key="1">
    <source>
        <dbReference type="ARBA" id="ARBA00004123"/>
    </source>
</evidence>
<dbReference type="EMBL" id="DS547093">
    <property type="protein sequence ID" value="EDR13715.1"/>
    <property type="molecule type" value="Genomic_DNA"/>
</dbReference>
<dbReference type="InterPro" id="IPR037802">
    <property type="entry name" value="SGF29"/>
</dbReference>
<protein>
    <submittedName>
        <fullName evidence="7">Predicted protein</fullName>
    </submittedName>
</protein>
<dbReference type="Gene3D" id="2.30.30.140">
    <property type="match status" value="1"/>
</dbReference>
<dbReference type="InterPro" id="IPR047288">
    <property type="entry name" value="Tudor_SGF29_rpt1"/>
</dbReference>
<dbReference type="Pfam" id="PF07039">
    <property type="entry name" value="SGF29_Tudor"/>
    <property type="match status" value="1"/>
</dbReference>
<evidence type="ECO:0000256" key="2">
    <source>
        <dbReference type="ARBA" id="ARBA00023015"/>
    </source>
</evidence>
<dbReference type="InterPro" id="IPR047287">
    <property type="entry name" value="Tudor_SGF29_rpt2"/>
</dbReference>
<evidence type="ECO:0000256" key="5">
    <source>
        <dbReference type="SAM" id="MobiDB-lite"/>
    </source>
</evidence>
<reference evidence="7 8" key="1">
    <citation type="journal article" date="2008" name="Nature">
        <title>The genome of Laccaria bicolor provides insights into mycorrhizal symbiosis.</title>
        <authorList>
            <person name="Martin F."/>
            <person name="Aerts A."/>
            <person name="Ahren D."/>
            <person name="Brun A."/>
            <person name="Danchin E.G.J."/>
            <person name="Duchaussoy F."/>
            <person name="Gibon J."/>
            <person name="Kohler A."/>
            <person name="Lindquist E."/>
            <person name="Pereda V."/>
            <person name="Salamov A."/>
            <person name="Shapiro H.J."/>
            <person name="Wuyts J."/>
            <person name="Blaudez D."/>
            <person name="Buee M."/>
            <person name="Brokstein P."/>
            <person name="Canbaeck B."/>
            <person name="Cohen D."/>
            <person name="Courty P.E."/>
            <person name="Coutinho P.M."/>
            <person name="Delaruelle C."/>
            <person name="Detter J.C."/>
            <person name="Deveau A."/>
            <person name="DiFazio S."/>
            <person name="Duplessis S."/>
            <person name="Fraissinet-Tachet L."/>
            <person name="Lucic E."/>
            <person name="Frey-Klett P."/>
            <person name="Fourrey C."/>
            <person name="Feussner I."/>
            <person name="Gay G."/>
            <person name="Grimwood J."/>
            <person name="Hoegger P.J."/>
            <person name="Jain P."/>
            <person name="Kilaru S."/>
            <person name="Labbe J."/>
            <person name="Lin Y.C."/>
            <person name="Legue V."/>
            <person name="Le Tacon F."/>
            <person name="Marmeisse R."/>
            <person name="Melayah D."/>
            <person name="Montanini B."/>
            <person name="Muratet M."/>
            <person name="Nehls U."/>
            <person name="Niculita-Hirzel H."/>
            <person name="Oudot-Le Secq M.P."/>
            <person name="Peter M."/>
            <person name="Quesneville H."/>
            <person name="Rajashekar B."/>
            <person name="Reich M."/>
            <person name="Rouhier N."/>
            <person name="Schmutz J."/>
            <person name="Yin T."/>
            <person name="Chalot M."/>
            <person name="Henrissat B."/>
            <person name="Kuees U."/>
            <person name="Lucas S."/>
            <person name="Van de Peer Y."/>
            <person name="Podila G.K."/>
            <person name="Polle A."/>
            <person name="Pukkila P.J."/>
            <person name="Richardson P.M."/>
            <person name="Rouze P."/>
            <person name="Sanders I.R."/>
            <person name="Stajich J.E."/>
            <person name="Tunlid A."/>
            <person name="Tuskan G."/>
            <person name="Grigoriev I.V."/>
        </authorList>
    </citation>
    <scope>NUCLEOTIDE SEQUENCE [LARGE SCALE GENOMIC DNA]</scope>
    <source>
        <strain evidence="8">S238N-H82 / ATCC MYA-4686</strain>
    </source>
</reference>
<dbReference type="PANTHER" id="PTHR21539">
    <property type="entry name" value="SAGA-ASSOCIATED FACTOR 29"/>
    <property type="match status" value="1"/>
</dbReference>
<feature type="region of interest" description="Disordered" evidence="5">
    <location>
        <begin position="107"/>
        <end position="187"/>
    </location>
</feature>
<organism evidence="8">
    <name type="scientific">Laccaria bicolor (strain S238N-H82 / ATCC MYA-4686)</name>
    <name type="common">Bicoloured deceiver</name>
    <name type="synonym">Laccaria laccata var. bicolor</name>
    <dbReference type="NCBI Taxonomy" id="486041"/>
    <lineage>
        <taxon>Eukaryota</taxon>
        <taxon>Fungi</taxon>
        <taxon>Dikarya</taxon>
        <taxon>Basidiomycota</taxon>
        <taxon>Agaricomycotina</taxon>
        <taxon>Agaricomycetes</taxon>
        <taxon>Agaricomycetidae</taxon>
        <taxon>Agaricales</taxon>
        <taxon>Agaricineae</taxon>
        <taxon>Hydnangiaceae</taxon>
        <taxon>Laccaria</taxon>
    </lineage>
</organism>
<feature type="compositionally biased region" description="Basic and acidic residues" evidence="5">
    <location>
        <begin position="161"/>
        <end position="175"/>
    </location>
</feature>
<evidence type="ECO:0000259" key="6">
    <source>
        <dbReference type="PROSITE" id="PS51518"/>
    </source>
</evidence>
<dbReference type="KEGG" id="lbc:LACBIDRAFT_308998"/>
<keyword evidence="2" id="KW-0805">Transcription regulation</keyword>
<dbReference type="STRING" id="486041.B0CVA3"/>
<evidence type="ECO:0000313" key="7">
    <source>
        <dbReference type="EMBL" id="EDR13715.1"/>
    </source>
</evidence>
<feature type="domain" description="SGF29 C-terminal" evidence="6">
    <location>
        <begin position="166"/>
        <end position="313"/>
    </location>
</feature>
<keyword evidence="3" id="KW-0804">Transcription</keyword>
<keyword evidence="8" id="KW-1185">Reference proteome</keyword>
<dbReference type="HOGENOM" id="CLU_054783_0_0_1"/>
<evidence type="ECO:0000256" key="4">
    <source>
        <dbReference type="ARBA" id="ARBA00023242"/>
    </source>
</evidence>
<dbReference type="GeneID" id="6071715"/>
<dbReference type="GO" id="GO:0005634">
    <property type="term" value="C:nucleus"/>
    <property type="evidence" value="ECO:0007669"/>
    <property type="project" value="UniProtKB-SubCell"/>
</dbReference>
<dbReference type="FunCoup" id="B0CVA3">
    <property type="interactions" value="11"/>
</dbReference>
<comment type="subcellular location">
    <subcellularLocation>
        <location evidence="1">Nucleus</location>
    </subcellularLocation>
</comment>
<dbReference type="RefSeq" id="XP_001876213.1">
    <property type="nucleotide sequence ID" value="XM_001876178.1"/>
</dbReference>
<feature type="compositionally biased region" description="Basic and acidic residues" evidence="5">
    <location>
        <begin position="107"/>
        <end position="116"/>
    </location>
</feature>
<dbReference type="GO" id="GO:0000124">
    <property type="term" value="C:SAGA complex"/>
    <property type="evidence" value="ECO:0007669"/>
    <property type="project" value="InterPro"/>
</dbReference>
<gene>
    <name evidence="7" type="ORF">LACBIDRAFT_308998</name>
</gene>
<evidence type="ECO:0000313" key="8">
    <source>
        <dbReference type="Proteomes" id="UP000001194"/>
    </source>
</evidence>